<dbReference type="EMBL" id="SMUV01000070">
    <property type="protein sequence ID" value="TDK44477.1"/>
    <property type="molecule type" value="Genomic_DNA"/>
</dbReference>
<gene>
    <name evidence="2" type="ORF">E1832_15300</name>
</gene>
<evidence type="ECO:0000313" key="3">
    <source>
        <dbReference type="Proteomes" id="UP000295301"/>
    </source>
</evidence>
<reference evidence="2 3" key="1">
    <citation type="submission" date="2019-03" db="EMBL/GenBank/DDBJ databases">
        <title>Ruegeria lutea sp. nov., a novel strain, isolated from marine sediment, the Masan Bay, South Korea.</title>
        <authorList>
            <person name="Kim J."/>
            <person name="Kim D.-Y."/>
            <person name="Lee S.-S."/>
        </authorList>
    </citation>
    <scope>NUCLEOTIDE SEQUENCE [LARGE SCALE GENOMIC DNA]</scope>
    <source>
        <strain evidence="2 3">318-1</strain>
    </source>
</reference>
<dbReference type="Proteomes" id="UP000295301">
    <property type="component" value="Unassembled WGS sequence"/>
</dbReference>
<feature type="coiled-coil region" evidence="1">
    <location>
        <begin position="30"/>
        <end position="123"/>
    </location>
</feature>
<dbReference type="AlphaFoldDB" id="A0A4V3AQY0"/>
<evidence type="ECO:0000313" key="2">
    <source>
        <dbReference type="EMBL" id="TDK44477.1"/>
    </source>
</evidence>
<evidence type="ECO:0000256" key="1">
    <source>
        <dbReference type="SAM" id="Coils"/>
    </source>
</evidence>
<dbReference type="OrthoDB" id="7659420at2"/>
<proteinExistence type="predicted"/>
<comment type="caution">
    <text evidence="2">The sequence shown here is derived from an EMBL/GenBank/DDBJ whole genome shotgun (WGS) entry which is preliminary data.</text>
</comment>
<organism evidence="2 3">
    <name type="scientific">Antarcticimicrobium luteum</name>
    <dbReference type="NCBI Taxonomy" id="2547397"/>
    <lineage>
        <taxon>Bacteria</taxon>
        <taxon>Pseudomonadati</taxon>
        <taxon>Pseudomonadota</taxon>
        <taxon>Alphaproteobacteria</taxon>
        <taxon>Rhodobacterales</taxon>
        <taxon>Paracoccaceae</taxon>
        <taxon>Antarcticimicrobium</taxon>
    </lineage>
</organism>
<protein>
    <submittedName>
        <fullName evidence="2">Uncharacterized protein</fullName>
    </submittedName>
</protein>
<dbReference type="Gene3D" id="1.10.287.1490">
    <property type="match status" value="1"/>
</dbReference>
<accession>A0A4V3AQY0</accession>
<keyword evidence="1" id="KW-0175">Coiled coil</keyword>
<name>A0A4V3AQY0_9RHOB</name>
<sequence length="283" mass="29003">MAANTAALTALQGRVSGLGIPDLAPVTAKLDGLSDRVAGTEDALDRLRAELSDLSGTLAALDARLTELEKRPLTEGAAPEAVAAYERELAAMQQALASQRAEVEKMVAEARETEARASEAAQLAANRGAVARLRGALDGGAPYADILEELRAGGLSVPEALSATASGGVVTLAVLRGTFPPAARDALAAARAGTVESDRSIGAFLRRQLGARSVAPRAGDDPDAILSRAEAALTAGRLTETLDEIAALPEPARAALADWTALARQRLSALEAADTLAQSLNTN</sequence>
<keyword evidence="3" id="KW-1185">Reference proteome</keyword>